<dbReference type="Proteomes" id="UP001153069">
    <property type="component" value="Unassembled WGS sequence"/>
</dbReference>
<dbReference type="Pfam" id="PF13641">
    <property type="entry name" value="Glyco_tranf_2_3"/>
    <property type="match status" value="1"/>
</dbReference>
<evidence type="ECO:0000256" key="4">
    <source>
        <dbReference type="ARBA" id="ARBA00022692"/>
    </source>
</evidence>
<evidence type="ECO:0000256" key="5">
    <source>
        <dbReference type="ARBA" id="ARBA00022989"/>
    </source>
</evidence>
<feature type="transmembrane region" description="Helical" evidence="8">
    <location>
        <begin position="343"/>
        <end position="360"/>
    </location>
</feature>
<evidence type="ECO:0000256" key="2">
    <source>
        <dbReference type="ARBA" id="ARBA00022676"/>
    </source>
</evidence>
<evidence type="ECO:0000256" key="6">
    <source>
        <dbReference type="ARBA" id="ARBA00023136"/>
    </source>
</evidence>
<evidence type="ECO:0000256" key="1">
    <source>
        <dbReference type="ARBA" id="ARBA00004141"/>
    </source>
</evidence>
<sequence>MILTECCIASCHKGAPETAGAPEPPASAIICAYMPNEQYTIKETIDHFLALDYAPGLQVILSYNSPFYCPIEAELRELAKIHPNFDLLKVKGSTSKAENLNTALKYVTGEFVACFDADHMPEQGSFERAWRWLSNGYDVVQGHCLVRNPEESFWAKMVAIEFETIYALAHPGRTVRDGFGVFGGSNGYWNTALLQRIGMVGAMLTEDIDSSMRVIEEGGKIGTDPELISLELATSTFLQVWNQRLRWAQGWMQVSIKHLWPMIRNPHFGIRSKLGAFMLLFVREIYPWISMQIIPLLIFWYIRGDNMDWKIPLFITSSIYTSVIGPITVLVTFGLAHPSLKKPWWFVIYAFFSVLFYTELKNVICRVALIKQIFGETGWRVTPRSANAPVKELDGSADENGLPITDTSESLEFESDTDTDSDWMNTLETEFDV</sequence>
<evidence type="ECO:0000256" key="3">
    <source>
        <dbReference type="ARBA" id="ARBA00022679"/>
    </source>
</evidence>
<reference evidence="9" key="1">
    <citation type="submission" date="2020-06" db="EMBL/GenBank/DDBJ databases">
        <authorList>
            <consortium name="Plant Systems Biology data submission"/>
        </authorList>
    </citation>
    <scope>NUCLEOTIDE SEQUENCE</scope>
    <source>
        <strain evidence="9">D6</strain>
    </source>
</reference>
<evidence type="ECO:0000313" key="9">
    <source>
        <dbReference type="EMBL" id="CAB9529325.1"/>
    </source>
</evidence>
<dbReference type="GO" id="GO:0016020">
    <property type="term" value="C:membrane"/>
    <property type="evidence" value="ECO:0007669"/>
    <property type="project" value="UniProtKB-SubCell"/>
</dbReference>
<keyword evidence="6 8" id="KW-0472">Membrane</keyword>
<dbReference type="InterPro" id="IPR050321">
    <property type="entry name" value="Glycosyltr_2/OpgH_subfam"/>
</dbReference>
<dbReference type="PANTHER" id="PTHR43867">
    <property type="entry name" value="CELLULOSE SYNTHASE CATALYTIC SUBUNIT A [UDP-FORMING]"/>
    <property type="match status" value="1"/>
</dbReference>
<dbReference type="InterPro" id="IPR029044">
    <property type="entry name" value="Nucleotide-diphossugar_trans"/>
</dbReference>
<dbReference type="Gene3D" id="3.90.550.10">
    <property type="entry name" value="Spore Coat Polysaccharide Biosynthesis Protein SpsA, Chain A"/>
    <property type="match status" value="1"/>
</dbReference>
<keyword evidence="5 8" id="KW-1133">Transmembrane helix</keyword>
<dbReference type="AlphaFoldDB" id="A0A9N8F2P6"/>
<feature type="region of interest" description="Disordered" evidence="7">
    <location>
        <begin position="390"/>
        <end position="420"/>
    </location>
</feature>
<name>A0A9N8F2P6_9STRA</name>
<proteinExistence type="predicted"/>
<accession>A0A9N8F2P6</accession>
<dbReference type="CDD" id="cd06423">
    <property type="entry name" value="CESA_like"/>
    <property type="match status" value="1"/>
</dbReference>
<keyword evidence="3" id="KW-0808">Transferase</keyword>
<comment type="subcellular location">
    <subcellularLocation>
        <location evidence="1">Membrane</location>
        <topology evidence="1">Multi-pass membrane protein</topology>
    </subcellularLocation>
</comment>
<dbReference type="PANTHER" id="PTHR43867:SF2">
    <property type="entry name" value="CELLULOSE SYNTHASE CATALYTIC SUBUNIT A [UDP-FORMING]"/>
    <property type="match status" value="1"/>
</dbReference>
<evidence type="ECO:0000256" key="7">
    <source>
        <dbReference type="SAM" id="MobiDB-lite"/>
    </source>
</evidence>
<gene>
    <name evidence="9" type="ORF">SEMRO_2464_G328500.1</name>
</gene>
<evidence type="ECO:0000313" key="10">
    <source>
        <dbReference type="Proteomes" id="UP001153069"/>
    </source>
</evidence>
<feature type="transmembrane region" description="Helical" evidence="8">
    <location>
        <begin position="285"/>
        <end position="302"/>
    </location>
</feature>
<dbReference type="OrthoDB" id="2012457at2759"/>
<evidence type="ECO:0000256" key="8">
    <source>
        <dbReference type="SAM" id="Phobius"/>
    </source>
</evidence>
<keyword evidence="2" id="KW-0328">Glycosyltransferase</keyword>
<feature type="transmembrane region" description="Helical" evidence="8">
    <location>
        <begin position="314"/>
        <end position="337"/>
    </location>
</feature>
<dbReference type="EMBL" id="CAICTM010002462">
    <property type="protein sequence ID" value="CAB9529325.1"/>
    <property type="molecule type" value="Genomic_DNA"/>
</dbReference>
<organism evidence="9 10">
    <name type="scientific">Seminavis robusta</name>
    <dbReference type="NCBI Taxonomy" id="568900"/>
    <lineage>
        <taxon>Eukaryota</taxon>
        <taxon>Sar</taxon>
        <taxon>Stramenopiles</taxon>
        <taxon>Ochrophyta</taxon>
        <taxon>Bacillariophyta</taxon>
        <taxon>Bacillariophyceae</taxon>
        <taxon>Bacillariophycidae</taxon>
        <taxon>Naviculales</taxon>
        <taxon>Naviculaceae</taxon>
        <taxon>Seminavis</taxon>
    </lineage>
</organism>
<feature type="compositionally biased region" description="Acidic residues" evidence="7">
    <location>
        <begin position="409"/>
        <end position="420"/>
    </location>
</feature>
<keyword evidence="10" id="KW-1185">Reference proteome</keyword>
<keyword evidence="4 8" id="KW-0812">Transmembrane</keyword>
<dbReference type="GO" id="GO:0016757">
    <property type="term" value="F:glycosyltransferase activity"/>
    <property type="evidence" value="ECO:0007669"/>
    <property type="project" value="UniProtKB-KW"/>
</dbReference>
<dbReference type="SUPFAM" id="SSF53448">
    <property type="entry name" value="Nucleotide-diphospho-sugar transferases"/>
    <property type="match status" value="1"/>
</dbReference>
<comment type="caution">
    <text evidence="9">The sequence shown here is derived from an EMBL/GenBank/DDBJ whole genome shotgun (WGS) entry which is preliminary data.</text>
</comment>
<protein>
    <submittedName>
        <fullName evidence="9">Poly-beta-1,6-N-acetyl-D-glucosamine synthase</fullName>
    </submittedName>
</protein>